<dbReference type="InterPro" id="IPR001584">
    <property type="entry name" value="Integrase_cat-core"/>
</dbReference>
<accession>A0AA88JTQ1</accession>
<dbReference type="AlphaFoldDB" id="A0AA88JTQ1"/>
<dbReference type="GO" id="GO:0003676">
    <property type="term" value="F:nucleic acid binding"/>
    <property type="evidence" value="ECO:0007669"/>
    <property type="project" value="InterPro"/>
</dbReference>
<reference evidence="2 3" key="1">
    <citation type="submission" date="2018-08" db="EMBL/GenBank/DDBJ databases">
        <title>Crown Gall in kiwifruit.</title>
        <authorList>
            <person name="Visnovsky S.B."/>
            <person name="Pitman A.R."/>
        </authorList>
    </citation>
    <scope>NUCLEOTIDE SEQUENCE [LARGE SCALE GENOMIC DNA]</scope>
    <source>
        <strain evidence="2 3">SBV_302_78_2</strain>
    </source>
</reference>
<dbReference type="GO" id="GO:0015074">
    <property type="term" value="P:DNA integration"/>
    <property type="evidence" value="ECO:0007669"/>
    <property type="project" value="InterPro"/>
</dbReference>
<gene>
    <name evidence="2" type="ORF">DXM27_01090</name>
</gene>
<dbReference type="InterPro" id="IPR036397">
    <property type="entry name" value="RNaseH_sf"/>
</dbReference>
<dbReference type="SUPFAM" id="SSF53098">
    <property type="entry name" value="Ribonuclease H-like"/>
    <property type="match status" value="1"/>
</dbReference>
<dbReference type="InterPro" id="IPR012337">
    <property type="entry name" value="RNaseH-like_sf"/>
</dbReference>
<dbReference type="PROSITE" id="PS50994">
    <property type="entry name" value="INTEGRASE"/>
    <property type="match status" value="1"/>
</dbReference>
<dbReference type="RefSeq" id="WP_149897420.1">
    <property type="nucleotide sequence ID" value="NZ_QRFF01000001.1"/>
</dbReference>
<name>A0AA88JTQ1_RHIRH</name>
<protein>
    <submittedName>
        <fullName evidence="2">Integrase</fullName>
    </submittedName>
</protein>
<feature type="domain" description="Integrase catalytic" evidence="1">
    <location>
        <begin position="294"/>
        <end position="509"/>
    </location>
</feature>
<evidence type="ECO:0000313" key="2">
    <source>
        <dbReference type="EMBL" id="KAA3503934.1"/>
    </source>
</evidence>
<proteinExistence type="predicted"/>
<dbReference type="Proteomes" id="UP000473658">
    <property type="component" value="Unassembled WGS sequence"/>
</dbReference>
<comment type="caution">
    <text evidence="2">The sequence shown here is derived from an EMBL/GenBank/DDBJ whole genome shotgun (WGS) entry which is preliminary data.</text>
</comment>
<evidence type="ECO:0000313" key="3">
    <source>
        <dbReference type="Proteomes" id="UP000473658"/>
    </source>
</evidence>
<sequence length="745" mass="83576">MKDLPLQFDDLAVVPMYYLGDATKILIDEQEYLLVSQDMKKTVLRDRQGFDEEFSHQHIYALHCARRLKVERGGADFSLGMPDLGDFSEKKLERAFFLADCLDLYLEIETVGPSYPGLAEFGFTRKKITTGSTCLQELLPFIERTVNDNARKGNQRGGKTYKYVSIVGPRHFFRLYDRYAENGFRVEALVSTANGPGAMPSQFDREDLAIWMEHARLYAASKRPKISGALLMLQAKIEELNGIREIHGLRPHEMPKPKFFNKMIKGLGRYFLTASRLGDDVAKATLSKTGNGLQIRRPGARVEMDEWKIDLLVLLIFAGLAQKMTDEEREIIKSTRIWVTVVIDVATRCILAMRFSARAPSEDSSMAALEMAVSDKTMLSAVIGAGTPWIYNVLFSSLVTDWGPAFRAIRLRTAVAQVRATHEFTAAGWAAGRGTIESVFKTQGMRFMHWFEGRTFSNVIERGPNGTEAKLNIDELNRMLVRAVVDIYHHTPHDGLNGATPHNEWLRLTAKYGILPPLHPDQRRHIFGTKIVKAIGDKGVRFLGIHYQHSRLQQMRTEQAALPGSKSPRTEIRVDRFSLRKISFWDGSRWVEAEATMGLPDDVSVWEWVGATKELRAIHRENAKLHLSVLLKAVNDLREAGHAASARAELGTDIPSAKQYALVEKNYFELDVEDDLEGAQPDLSELRIPHDPTTVGIDAFRHLGTSRRSALAAAEAEEVLRPEASGFAGMGGGAEQANDGLDFDY</sequence>
<evidence type="ECO:0000259" key="1">
    <source>
        <dbReference type="PROSITE" id="PS50994"/>
    </source>
</evidence>
<dbReference type="Gene3D" id="3.30.420.10">
    <property type="entry name" value="Ribonuclease H-like superfamily/Ribonuclease H"/>
    <property type="match status" value="1"/>
</dbReference>
<dbReference type="EMBL" id="QRFF01000001">
    <property type="protein sequence ID" value="KAA3503934.1"/>
    <property type="molecule type" value="Genomic_DNA"/>
</dbReference>
<organism evidence="2 3">
    <name type="scientific">Rhizobium rhizogenes</name>
    <name type="common">Agrobacterium rhizogenes</name>
    <dbReference type="NCBI Taxonomy" id="359"/>
    <lineage>
        <taxon>Bacteria</taxon>
        <taxon>Pseudomonadati</taxon>
        <taxon>Pseudomonadota</taxon>
        <taxon>Alphaproteobacteria</taxon>
        <taxon>Hyphomicrobiales</taxon>
        <taxon>Rhizobiaceae</taxon>
        <taxon>Rhizobium/Agrobacterium group</taxon>
        <taxon>Rhizobium</taxon>
    </lineage>
</organism>